<sequence>MRLDQFNPYAQAGFAIVWQGDRALVWYWDAAWMDGLCAERPLLRNAIVYPESLFGVVPADGAVLLQRQDGVEGQIWVNGALLSSRWWPESPALSAWNLFLRDNGAAPVAALPALIKTTLDSAVWGEPSAIDPLLGTYDLLETVAYAGAALLLLGAAVWYQARISGIEAQTKILKQRIAQSQKSGSKSVDLEAMRVMHADMERVAREWAKPSNLALMNALGKALPTDSVTLIDWDYQAGKLRMVLSSKETRFPTEDVLQRIENLGLFENIRSVADANARGLTLSLDVKGAVVKEDELES</sequence>
<reference evidence="2" key="1">
    <citation type="journal article" date="2019" name="Int. J. Syst. Evol. Microbiol.">
        <title>The Global Catalogue of Microorganisms (GCM) 10K type strain sequencing project: providing services to taxonomists for standard genome sequencing and annotation.</title>
        <authorList>
            <consortium name="The Broad Institute Genomics Platform"/>
            <consortium name="The Broad Institute Genome Sequencing Center for Infectious Disease"/>
            <person name="Wu L."/>
            <person name="Ma J."/>
        </authorList>
    </citation>
    <scope>NUCLEOTIDE SEQUENCE [LARGE SCALE GENOMIC DNA]</scope>
    <source>
        <strain evidence="2">NBRC 110044</strain>
    </source>
</reference>
<protein>
    <recommendedName>
        <fullName evidence="3">PilN domain-containing protein</fullName>
    </recommendedName>
</protein>
<evidence type="ECO:0008006" key="3">
    <source>
        <dbReference type="Google" id="ProtNLM"/>
    </source>
</evidence>
<gene>
    <name evidence="1" type="ORF">GCM10007907_07380</name>
</gene>
<dbReference type="EMBL" id="BSOG01000001">
    <property type="protein sequence ID" value="GLR11948.1"/>
    <property type="molecule type" value="Genomic_DNA"/>
</dbReference>
<dbReference type="Proteomes" id="UP001156706">
    <property type="component" value="Unassembled WGS sequence"/>
</dbReference>
<comment type="caution">
    <text evidence="1">The sequence shown here is derived from an EMBL/GenBank/DDBJ whole genome shotgun (WGS) entry which is preliminary data.</text>
</comment>
<name>A0ABQ5YE98_9NEIS</name>
<organism evidence="1 2">
    <name type="scientific">Chitinimonas prasina</name>
    <dbReference type="NCBI Taxonomy" id="1434937"/>
    <lineage>
        <taxon>Bacteria</taxon>
        <taxon>Pseudomonadati</taxon>
        <taxon>Pseudomonadota</taxon>
        <taxon>Betaproteobacteria</taxon>
        <taxon>Neisseriales</taxon>
        <taxon>Chitinibacteraceae</taxon>
        <taxon>Chitinimonas</taxon>
    </lineage>
</organism>
<evidence type="ECO:0000313" key="2">
    <source>
        <dbReference type="Proteomes" id="UP001156706"/>
    </source>
</evidence>
<evidence type="ECO:0000313" key="1">
    <source>
        <dbReference type="EMBL" id="GLR11948.1"/>
    </source>
</evidence>
<accession>A0ABQ5YE98</accession>
<dbReference type="RefSeq" id="WP_284195091.1">
    <property type="nucleotide sequence ID" value="NZ_BSOG01000001.1"/>
</dbReference>
<proteinExistence type="predicted"/>
<keyword evidence="2" id="KW-1185">Reference proteome</keyword>